<sequence length="420" mass="47564">MKLLPPSSSPSTLSLNPSLCNSKSATAGCLTAIFHRILCSGCLPSQPSDQIRELNSMSNMSGKVQELKTEQNNEPATTTCTTITPGLVERLMGLESMGERETTPSSLLSRSKSMNFMDYMGECKRMEGVHKRAKSSSFREVPNFYLLENENFLVLNFKSGCDGGEFGSKERKKTKVSKERGEFKKNKREKVHDEKGNLSDMSSANVGNDGKHKLQFANTSSLFMACSEKEHSDSEKRRFSHPMKSKEVTNGRKVKRRKKGTTYYVEKKVNSECSSQDSSPVSVFDFDREAPVTEVDSFGVDLSWRRKLSPELEDDQLDDLHYDSNLIIEERKVKAIEDIKYEGSKKNEKQSHGYVDIWEKNCKLVEEELVSNKLQKALREQGDFESVCADFESEIVDHLLHEFIDQLIGNPFKALQLEKL</sequence>
<accession>A0AAN9X894</accession>
<proteinExistence type="predicted"/>
<dbReference type="EMBL" id="JAYMYS010000008">
    <property type="protein sequence ID" value="KAK7385531.1"/>
    <property type="molecule type" value="Genomic_DNA"/>
</dbReference>
<dbReference type="PANTHER" id="PTHR35499">
    <property type="entry name" value="OS05G0128300 PROTEIN"/>
    <property type="match status" value="1"/>
</dbReference>
<reference evidence="2 3" key="1">
    <citation type="submission" date="2024-01" db="EMBL/GenBank/DDBJ databases">
        <title>The genomes of 5 underutilized Papilionoideae crops provide insights into root nodulation and disease resistanc.</title>
        <authorList>
            <person name="Jiang F."/>
        </authorList>
    </citation>
    <scope>NUCLEOTIDE SEQUENCE [LARGE SCALE GENOMIC DNA]</scope>
    <source>
        <strain evidence="2">DUOXIRENSHENG_FW03</strain>
        <tissue evidence="2">Leaves</tissue>
    </source>
</reference>
<dbReference type="AlphaFoldDB" id="A0AAN9X894"/>
<organism evidence="2 3">
    <name type="scientific">Psophocarpus tetragonolobus</name>
    <name type="common">Winged bean</name>
    <name type="synonym">Dolichos tetragonolobus</name>
    <dbReference type="NCBI Taxonomy" id="3891"/>
    <lineage>
        <taxon>Eukaryota</taxon>
        <taxon>Viridiplantae</taxon>
        <taxon>Streptophyta</taxon>
        <taxon>Embryophyta</taxon>
        <taxon>Tracheophyta</taxon>
        <taxon>Spermatophyta</taxon>
        <taxon>Magnoliopsida</taxon>
        <taxon>eudicotyledons</taxon>
        <taxon>Gunneridae</taxon>
        <taxon>Pentapetalae</taxon>
        <taxon>rosids</taxon>
        <taxon>fabids</taxon>
        <taxon>Fabales</taxon>
        <taxon>Fabaceae</taxon>
        <taxon>Papilionoideae</taxon>
        <taxon>50 kb inversion clade</taxon>
        <taxon>NPAAA clade</taxon>
        <taxon>indigoferoid/millettioid clade</taxon>
        <taxon>Phaseoleae</taxon>
        <taxon>Psophocarpus</taxon>
    </lineage>
</organism>
<evidence type="ECO:0008006" key="4">
    <source>
        <dbReference type="Google" id="ProtNLM"/>
    </source>
</evidence>
<evidence type="ECO:0000313" key="3">
    <source>
        <dbReference type="Proteomes" id="UP001386955"/>
    </source>
</evidence>
<feature type="compositionally biased region" description="Basic and acidic residues" evidence="1">
    <location>
        <begin position="176"/>
        <end position="197"/>
    </location>
</feature>
<name>A0AAN9X894_PSOTE</name>
<protein>
    <recommendedName>
        <fullName evidence="4">DUF3741 domain-containing protein</fullName>
    </recommendedName>
</protein>
<dbReference type="PANTHER" id="PTHR35499:SF3">
    <property type="entry name" value="DUF4378 DOMAIN PROTEIN"/>
    <property type="match status" value="1"/>
</dbReference>
<gene>
    <name evidence="2" type="ORF">VNO78_31254</name>
</gene>
<keyword evidence="3" id="KW-1185">Reference proteome</keyword>
<comment type="caution">
    <text evidence="2">The sequence shown here is derived from an EMBL/GenBank/DDBJ whole genome shotgun (WGS) entry which is preliminary data.</text>
</comment>
<evidence type="ECO:0000313" key="2">
    <source>
        <dbReference type="EMBL" id="KAK7385531.1"/>
    </source>
</evidence>
<feature type="region of interest" description="Disordered" evidence="1">
    <location>
        <begin position="166"/>
        <end position="209"/>
    </location>
</feature>
<feature type="region of interest" description="Disordered" evidence="1">
    <location>
        <begin position="233"/>
        <end position="259"/>
    </location>
</feature>
<evidence type="ECO:0000256" key="1">
    <source>
        <dbReference type="SAM" id="MobiDB-lite"/>
    </source>
</evidence>
<dbReference type="Proteomes" id="UP001386955">
    <property type="component" value="Unassembled WGS sequence"/>
</dbReference>